<evidence type="ECO:0000313" key="1">
    <source>
        <dbReference type="EMBL" id="QBY50262.1"/>
    </source>
</evidence>
<organism evidence="1 2">
    <name type="scientific">Cupriavidus oxalaticus</name>
    <dbReference type="NCBI Taxonomy" id="96344"/>
    <lineage>
        <taxon>Bacteria</taxon>
        <taxon>Pseudomonadati</taxon>
        <taxon>Pseudomonadota</taxon>
        <taxon>Betaproteobacteria</taxon>
        <taxon>Burkholderiales</taxon>
        <taxon>Burkholderiaceae</taxon>
        <taxon>Cupriavidus</taxon>
    </lineage>
</organism>
<reference evidence="1 2" key="1">
    <citation type="submission" date="2019-03" db="EMBL/GenBank/DDBJ databases">
        <title>Efficiently degradation of phenoxyalkanoic acid herbicides by Cupriavidus oxalaticus strain X32.</title>
        <authorList>
            <person name="Sheng X."/>
        </authorList>
    </citation>
    <scope>NUCLEOTIDE SEQUENCE [LARGE SCALE GENOMIC DNA]</scope>
    <source>
        <strain evidence="1 2">X32</strain>
    </source>
</reference>
<proteinExistence type="predicted"/>
<dbReference type="STRING" id="1349762.GCA_001592245_03371"/>
<dbReference type="AlphaFoldDB" id="A0A4V1BY17"/>
<dbReference type="Proteomes" id="UP000295294">
    <property type="component" value="Chromosome 1"/>
</dbReference>
<gene>
    <name evidence="1" type="ORF">E0W60_03325</name>
</gene>
<dbReference type="OrthoDB" id="9794260at2"/>
<accession>A0A4V1BY17</accession>
<protein>
    <submittedName>
        <fullName evidence="1">Uncharacterized protein</fullName>
    </submittedName>
</protein>
<dbReference type="RefSeq" id="WP_135703018.1">
    <property type="nucleotide sequence ID" value="NZ_CP038634.1"/>
</dbReference>
<sequence>MALQVVRYVRRNPRAADTCNGIARWWLPAGAQADPAVVLRALEALVRDGMLQARRLPSGDFLYSAAAAFGNGNDSAPRNGN</sequence>
<evidence type="ECO:0000313" key="2">
    <source>
        <dbReference type="Proteomes" id="UP000295294"/>
    </source>
</evidence>
<name>A0A4V1BY17_9BURK</name>
<dbReference type="KEGG" id="cox:E0W60_03325"/>
<dbReference type="EMBL" id="CP038634">
    <property type="protein sequence ID" value="QBY50262.1"/>
    <property type="molecule type" value="Genomic_DNA"/>
</dbReference>